<dbReference type="EMBL" id="CP069102">
    <property type="protein sequence ID" value="QSS48750.1"/>
    <property type="molecule type" value="Genomic_DNA"/>
</dbReference>
<proteinExistence type="predicted"/>
<sequence>MSAINPLVANSHQSAYPSFVVGSTRMTSTRRNSPSLFLLLKNHHGGDQEEQRRRCSQAVHCSASWDSRKY</sequence>
<dbReference type="AlphaFoldDB" id="A0A8A1L555"/>
<evidence type="ECO:0000313" key="2">
    <source>
        <dbReference type="Proteomes" id="UP000663419"/>
    </source>
</evidence>
<accession>A0A8A1L555</accession>
<gene>
    <name evidence="1" type="ORF">I7I53_08846</name>
</gene>
<name>A0A8A1L555_AJEC8</name>
<organism evidence="1 2">
    <name type="scientific">Ajellomyces capsulatus (strain H88)</name>
    <name type="common">Darling's disease fungus</name>
    <name type="synonym">Histoplasma capsulatum</name>
    <dbReference type="NCBI Taxonomy" id="544711"/>
    <lineage>
        <taxon>Eukaryota</taxon>
        <taxon>Fungi</taxon>
        <taxon>Dikarya</taxon>
        <taxon>Ascomycota</taxon>
        <taxon>Pezizomycotina</taxon>
        <taxon>Eurotiomycetes</taxon>
        <taxon>Eurotiomycetidae</taxon>
        <taxon>Onygenales</taxon>
        <taxon>Ajellomycetaceae</taxon>
        <taxon>Histoplasma</taxon>
    </lineage>
</organism>
<protein>
    <submittedName>
        <fullName evidence="1">Uncharacterized protein</fullName>
    </submittedName>
</protein>
<dbReference type="VEuPathDB" id="FungiDB:I7I53_08846"/>
<evidence type="ECO:0000313" key="1">
    <source>
        <dbReference type="EMBL" id="QSS48750.1"/>
    </source>
</evidence>
<dbReference type="Proteomes" id="UP000663419">
    <property type="component" value="Chromosome 1"/>
</dbReference>
<reference evidence="1" key="1">
    <citation type="submission" date="2021-01" db="EMBL/GenBank/DDBJ databases">
        <title>Chromosome-level genome assembly of a human fungal pathogen reveals clustering of transcriptionally co-regulated genes.</title>
        <authorList>
            <person name="Voorhies M."/>
            <person name="Cohen S."/>
            <person name="Shea T.P."/>
            <person name="Petrus S."/>
            <person name="Munoz J.F."/>
            <person name="Poplawski S."/>
            <person name="Goldman W.E."/>
            <person name="Michael T."/>
            <person name="Cuomo C.A."/>
            <person name="Sil A."/>
            <person name="Beyhan S."/>
        </authorList>
    </citation>
    <scope>NUCLEOTIDE SEQUENCE</scope>
    <source>
        <strain evidence="1">H88</strain>
    </source>
</reference>